<reference evidence="2 3" key="1">
    <citation type="submission" date="2019-06" db="EMBL/GenBank/DDBJ databases">
        <title>Complete genome sequence of Antarcticibacterium flavum KCTC 52984T from an Antarctic marine sediment.</title>
        <authorList>
            <person name="Lee Y.M."/>
            <person name="Shin S.C."/>
        </authorList>
    </citation>
    <scope>NUCLEOTIDE SEQUENCE [LARGE SCALE GENOMIC DNA]</scope>
    <source>
        <strain evidence="2 3">KCTC 52984</strain>
    </source>
</reference>
<dbReference type="GO" id="GO:0016757">
    <property type="term" value="F:glycosyltransferase activity"/>
    <property type="evidence" value="ECO:0007669"/>
    <property type="project" value="InterPro"/>
</dbReference>
<keyword evidence="3" id="KW-1185">Reference proteome</keyword>
<proteinExistence type="predicted"/>
<dbReference type="AlphaFoldDB" id="A0A5B7X048"/>
<dbReference type="EMBL" id="CP040812">
    <property type="protein sequence ID" value="QCY67983.1"/>
    <property type="molecule type" value="Genomic_DNA"/>
</dbReference>
<feature type="domain" description="Exostosin GT47" evidence="1">
    <location>
        <begin position="103"/>
        <end position="243"/>
    </location>
</feature>
<name>A0A5B7X048_9FLAO</name>
<dbReference type="InterPro" id="IPR004263">
    <property type="entry name" value="Exostosin"/>
</dbReference>
<dbReference type="OrthoDB" id="1416011at2"/>
<dbReference type="RefSeq" id="WP_139064600.1">
    <property type="nucleotide sequence ID" value="NZ_CP040812.1"/>
</dbReference>
<dbReference type="Proteomes" id="UP000309016">
    <property type="component" value="Chromosome"/>
</dbReference>
<organism evidence="2 3">
    <name type="scientific">Antarcticibacterium flavum</name>
    <dbReference type="NCBI Taxonomy" id="2058175"/>
    <lineage>
        <taxon>Bacteria</taxon>
        <taxon>Pseudomonadati</taxon>
        <taxon>Bacteroidota</taxon>
        <taxon>Flavobacteriia</taxon>
        <taxon>Flavobacteriales</taxon>
        <taxon>Flavobacteriaceae</taxon>
        <taxon>Antarcticibacterium</taxon>
    </lineage>
</organism>
<sequence length="328" mass="38502">MKFLFINKKFSELSDNDPSILNSLRCTLLLNKNVKEVYNPEEADAIIIQENDSFKNYNYIKELLADPIISKYPEKVFTINTDDSATGLLRGLYTCLPKSRIIEEIYTAVPYVQFPNDIVLTVEIDEADPRFLAVWRGNIKSNKLRPKLVASLESKERCRIEKSLSWMKFEKEEQEVYVNLIKNSKFSICPAGWASATYRIYESMALGRCPVILADDFVPPKGPDWNEFALFYPEKKIEDLYSFLLQNEHLAETYGKKAFQAWQKYFSPFRIRNYYAEALLELIASTPETSRTNEFTRWKSEDLIWNNKWSLSQRILNKIKNRKILFHF</sequence>
<protein>
    <submittedName>
        <fullName evidence="2">Exostosin family protein</fullName>
    </submittedName>
</protein>
<dbReference type="PANTHER" id="PTHR11062">
    <property type="entry name" value="EXOSTOSIN HEPARAN SULFATE GLYCOSYLTRANSFERASE -RELATED"/>
    <property type="match status" value="1"/>
</dbReference>
<dbReference type="Pfam" id="PF03016">
    <property type="entry name" value="Exostosin_GT47"/>
    <property type="match status" value="1"/>
</dbReference>
<evidence type="ECO:0000259" key="1">
    <source>
        <dbReference type="Pfam" id="PF03016"/>
    </source>
</evidence>
<evidence type="ECO:0000313" key="2">
    <source>
        <dbReference type="EMBL" id="QCY67983.1"/>
    </source>
</evidence>
<dbReference type="KEGG" id="afla:FHG64_00440"/>
<evidence type="ECO:0000313" key="3">
    <source>
        <dbReference type="Proteomes" id="UP000309016"/>
    </source>
</evidence>
<dbReference type="InterPro" id="IPR040911">
    <property type="entry name" value="Exostosin_GT47"/>
</dbReference>
<gene>
    <name evidence="2" type="ORF">FHG64_00440</name>
</gene>
<accession>A0A5B7X048</accession>